<dbReference type="Gene3D" id="2.60.40.10">
    <property type="entry name" value="Immunoglobulins"/>
    <property type="match status" value="1"/>
</dbReference>
<dbReference type="OrthoDB" id="289014at2"/>
<dbReference type="AlphaFoldDB" id="A0A5C5XKX3"/>
<sequence length="136" mass="14219">MKHIAYAILGFTLLFIGIGCGGGTGDSPDLGRVSGTVLVDGKPLENVLVSFAPEDGSRASTGVTDASGQYQLTYSTSEMGAKIGKHNVKISSYNDSDPNDPNAPMVPPEIVPKDYLEISKPVEVTAGSNTIDLTYP</sequence>
<dbReference type="InterPro" id="IPR013783">
    <property type="entry name" value="Ig-like_fold"/>
</dbReference>
<evidence type="ECO:0000313" key="2">
    <source>
        <dbReference type="Proteomes" id="UP000316095"/>
    </source>
</evidence>
<dbReference type="EMBL" id="SJPG01000001">
    <property type="protein sequence ID" value="TWT62392.1"/>
    <property type="molecule type" value="Genomic_DNA"/>
</dbReference>
<evidence type="ECO:0008006" key="3">
    <source>
        <dbReference type="Google" id="ProtNLM"/>
    </source>
</evidence>
<dbReference type="RefSeq" id="WP_146504255.1">
    <property type="nucleotide sequence ID" value="NZ_SJPG01000001.1"/>
</dbReference>
<reference evidence="1 2" key="1">
    <citation type="submission" date="2019-02" db="EMBL/GenBank/DDBJ databases">
        <title>Deep-cultivation of Planctomycetes and their phenomic and genomic characterization uncovers novel biology.</title>
        <authorList>
            <person name="Wiegand S."/>
            <person name="Jogler M."/>
            <person name="Boedeker C."/>
            <person name="Pinto D."/>
            <person name="Vollmers J."/>
            <person name="Rivas-Marin E."/>
            <person name="Kohn T."/>
            <person name="Peeters S.H."/>
            <person name="Heuer A."/>
            <person name="Rast P."/>
            <person name="Oberbeckmann S."/>
            <person name="Bunk B."/>
            <person name="Jeske O."/>
            <person name="Meyerdierks A."/>
            <person name="Storesund J.E."/>
            <person name="Kallscheuer N."/>
            <person name="Luecker S."/>
            <person name="Lage O.M."/>
            <person name="Pohl T."/>
            <person name="Merkel B.J."/>
            <person name="Hornburger P."/>
            <person name="Mueller R.-W."/>
            <person name="Bruemmer F."/>
            <person name="Labrenz M."/>
            <person name="Spormann A.M."/>
            <person name="Op Den Camp H."/>
            <person name="Overmann J."/>
            <person name="Amann R."/>
            <person name="Jetten M.S.M."/>
            <person name="Mascher T."/>
            <person name="Medema M.H."/>
            <person name="Devos D.P."/>
            <person name="Kaster A.-K."/>
            <person name="Ovreas L."/>
            <person name="Rohde M."/>
            <person name="Galperin M.Y."/>
            <person name="Jogler C."/>
        </authorList>
    </citation>
    <scope>NUCLEOTIDE SEQUENCE [LARGE SCALE GENOMIC DNA]</scope>
    <source>
        <strain evidence="1 2">Pan54</strain>
    </source>
</reference>
<proteinExistence type="predicted"/>
<dbReference type="Proteomes" id="UP000316095">
    <property type="component" value="Unassembled WGS sequence"/>
</dbReference>
<protein>
    <recommendedName>
        <fullName evidence="3">Carboxypeptidase regulatory-like domain-containing protein</fullName>
    </recommendedName>
</protein>
<dbReference type="PROSITE" id="PS51257">
    <property type="entry name" value="PROKAR_LIPOPROTEIN"/>
    <property type="match status" value="1"/>
</dbReference>
<evidence type="ECO:0000313" key="1">
    <source>
        <dbReference type="EMBL" id="TWT62392.1"/>
    </source>
</evidence>
<gene>
    <name evidence="1" type="ORF">Pan54_31340</name>
</gene>
<comment type="caution">
    <text evidence="1">The sequence shown here is derived from an EMBL/GenBank/DDBJ whole genome shotgun (WGS) entry which is preliminary data.</text>
</comment>
<keyword evidence="2" id="KW-1185">Reference proteome</keyword>
<name>A0A5C5XKX3_9PLAN</name>
<accession>A0A5C5XKX3</accession>
<organism evidence="1 2">
    <name type="scientific">Rubinisphaera italica</name>
    <dbReference type="NCBI Taxonomy" id="2527969"/>
    <lineage>
        <taxon>Bacteria</taxon>
        <taxon>Pseudomonadati</taxon>
        <taxon>Planctomycetota</taxon>
        <taxon>Planctomycetia</taxon>
        <taxon>Planctomycetales</taxon>
        <taxon>Planctomycetaceae</taxon>
        <taxon>Rubinisphaera</taxon>
    </lineage>
</organism>